<dbReference type="AlphaFoldDB" id="A0A444VN37"/>
<reference evidence="1 2" key="1">
    <citation type="submission" date="2014-04" db="EMBL/GenBank/DDBJ databases">
        <title>Whole genome of Muricauda olearia.</title>
        <authorList>
            <person name="Zhang X.-H."/>
            <person name="Tang K."/>
        </authorList>
    </citation>
    <scope>NUCLEOTIDE SEQUENCE [LARGE SCALE GENOMIC DNA]</scope>
    <source>
        <strain evidence="1 2">Th120</strain>
    </source>
</reference>
<dbReference type="Proteomes" id="UP000290261">
    <property type="component" value="Unassembled WGS sequence"/>
</dbReference>
<dbReference type="RefSeq" id="WP_129653704.1">
    <property type="nucleotide sequence ID" value="NZ_ML142908.1"/>
</dbReference>
<gene>
    <name evidence="1" type="ORF">DN53_09790</name>
</gene>
<dbReference type="EMBL" id="JJMP01000003">
    <property type="protein sequence ID" value="RYC52166.1"/>
    <property type="molecule type" value="Genomic_DNA"/>
</dbReference>
<proteinExistence type="predicted"/>
<keyword evidence="2" id="KW-1185">Reference proteome</keyword>
<sequence length="206" mass="22735">MRATVFLLGFFILAQLQGQKLVKKAFIGPRTEYIQIDAANCYTITLNTAPTKEVEVSASIEGEYAKDLLVSIEEEGATVRISAGFHPNFISPNDKLSAHKVISIALEITIPQYKNVSVFGTHCEVQVEGKYSDLNIKLSDGRCILKNVSEVVEVNTQNGDIWLTALSGNVMAESAYGEVEQNQIPKGNNQYMLKTVEGNIHLRKTK</sequence>
<organism evidence="1 2">
    <name type="scientific">Flagellimonas olearia</name>
    <dbReference type="NCBI Taxonomy" id="552546"/>
    <lineage>
        <taxon>Bacteria</taxon>
        <taxon>Pseudomonadati</taxon>
        <taxon>Bacteroidota</taxon>
        <taxon>Flavobacteriia</taxon>
        <taxon>Flavobacteriales</taxon>
        <taxon>Flavobacteriaceae</taxon>
        <taxon>Flagellimonas</taxon>
    </lineage>
</organism>
<evidence type="ECO:0000313" key="1">
    <source>
        <dbReference type="EMBL" id="RYC52166.1"/>
    </source>
</evidence>
<protein>
    <submittedName>
        <fullName evidence="1">Uncharacterized protein</fullName>
    </submittedName>
</protein>
<evidence type="ECO:0000313" key="2">
    <source>
        <dbReference type="Proteomes" id="UP000290261"/>
    </source>
</evidence>
<accession>A0A444VN37</accession>
<name>A0A444VN37_9FLAO</name>
<comment type="caution">
    <text evidence="1">The sequence shown here is derived from an EMBL/GenBank/DDBJ whole genome shotgun (WGS) entry which is preliminary data.</text>
</comment>